<keyword evidence="15" id="KW-1185">Reference proteome</keyword>
<evidence type="ECO:0000256" key="2">
    <source>
        <dbReference type="ARBA" id="ARBA00022723"/>
    </source>
</evidence>
<keyword evidence="3" id="KW-0863">Zinc-finger</keyword>
<dbReference type="NCBIfam" id="TIGR01565">
    <property type="entry name" value="homeo_ZF_HD"/>
    <property type="match status" value="1"/>
</dbReference>
<evidence type="ECO:0000313" key="14">
    <source>
        <dbReference type="EMBL" id="KAJ9674730.1"/>
    </source>
</evidence>
<feature type="compositionally biased region" description="Basic and acidic residues" evidence="11">
    <location>
        <begin position="1"/>
        <end position="10"/>
    </location>
</feature>
<feature type="compositionally biased region" description="Low complexity" evidence="11">
    <location>
        <begin position="54"/>
        <end position="70"/>
    </location>
</feature>
<dbReference type="InterPro" id="IPR006455">
    <property type="entry name" value="Homeodomain_ZF_HD"/>
</dbReference>
<keyword evidence="7 10" id="KW-0371">Homeobox</keyword>
<evidence type="ECO:0000256" key="11">
    <source>
        <dbReference type="SAM" id="MobiDB-lite"/>
    </source>
</evidence>
<evidence type="ECO:0000256" key="9">
    <source>
        <dbReference type="ARBA" id="ARBA00023242"/>
    </source>
</evidence>
<dbReference type="GO" id="GO:0003700">
    <property type="term" value="F:DNA-binding transcription factor activity"/>
    <property type="evidence" value="ECO:0007669"/>
    <property type="project" value="TreeGrafter"/>
</dbReference>
<evidence type="ECO:0000256" key="5">
    <source>
        <dbReference type="ARBA" id="ARBA00023015"/>
    </source>
</evidence>
<dbReference type="NCBIfam" id="TIGR01566">
    <property type="entry name" value="ZF_HD_prot_N"/>
    <property type="match status" value="1"/>
</dbReference>
<feature type="domain" description="Homeobox" evidence="12">
    <location>
        <begin position="243"/>
        <end position="307"/>
    </location>
</feature>
<dbReference type="EMBL" id="JARBHA010000018">
    <property type="protein sequence ID" value="KAJ9674730.1"/>
    <property type="molecule type" value="Genomic_DNA"/>
</dbReference>
<dbReference type="FunFam" id="1.10.10.60:FF:000257">
    <property type="entry name" value="Zinc-finger homeodomain protein 2"/>
    <property type="match status" value="1"/>
</dbReference>
<dbReference type="InterPro" id="IPR009057">
    <property type="entry name" value="Homeodomain-like_sf"/>
</dbReference>
<evidence type="ECO:0000259" key="12">
    <source>
        <dbReference type="PROSITE" id="PS50071"/>
    </source>
</evidence>
<evidence type="ECO:0000256" key="8">
    <source>
        <dbReference type="ARBA" id="ARBA00023163"/>
    </source>
</evidence>
<gene>
    <name evidence="14" type="ORF">PVL29_023953</name>
</gene>
<feature type="region of interest" description="Disordered" evidence="11">
    <location>
        <begin position="212"/>
        <end position="246"/>
    </location>
</feature>
<feature type="domain" description="ZF-HD dimerization-type" evidence="13">
    <location>
        <begin position="109"/>
        <end position="158"/>
    </location>
</feature>
<dbReference type="PROSITE" id="PS50071">
    <property type="entry name" value="HOMEOBOX_2"/>
    <property type="match status" value="1"/>
</dbReference>
<dbReference type="PANTHER" id="PTHR31948">
    <property type="entry name" value="ZINC-FINGER HOMEODOMAIN PROTEIN 2"/>
    <property type="match status" value="1"/>
</dbReference>
<feature type="region of interest" description="Disordered" evidence="11">
    <location>
        <begin position="1"/>
        <end position="83"/>
    </location>
</feature>
<dbReference type="PANTHER" id="PTHR31948:SF60">
    <property type="entry name" value="ZINC-FINGER HOMEODOMAIN PROTEIN 5"/>
    <property type="match status" value="1"/>
</dbReference>
<accession>A0AA38YQD3</accession>
<dbReference type="Pfam" id="PF04770">
    <property type="entry name" value="ZF-HD_dimer"/>
    <property type="match status" value="1"/>
</dbReference>
<reference evidence="14 15" key="1">
    <citation type="journal article" date="2023" name="BMC Biotechnol.">
        <title>Vitis rotundifolia cv Carlos genome sequencing.</title>
        <authorList>
            <person name="Huff M."/>
            <person name="Hulse-Kemp A."/>
            <person name="Scheffler B."/>
            <person name="Youngblood R."/>
            <person name="Simpson S."/>
            <person name="Babiker E."/>
            <person name="Staton M."/>
        </authorList>
    </citation>
    <scope>NUCLEOTIDE SEQUENCE [LARGE SCALE GENOMIC DNA]</scope>
    <source>
        <tissue evidence="14">Leaf</tissue>
    </source>
</reference>
<evidence type="ECO:0000256" key="6">
    <source>
        <dbReference type="ARBA" id="ARBA00023125"/>
    </source>
</evidence>
<sequence>MELSGRDKEMGFPPSSGYNPLASAGSGGGGDDNHKIDNGTTVFKPPQIPHHHPLLQQQQELNPQQQSLGQGCDPDLDPDPDPVHVAGVLAGATIASTIGGSNSKASVRYRECLKNHAASIGGNVVDGCGEFMPDGEEGTLEALMCAACNCHRNFHRKEVDGETIGRSAPHFHPLPPTLASPPYLHRQKFPKAFHAPPSTIIIPPMSMAFGTSIGATESSSEDLRAFDSNAGAAPPPPPPPSSLSKKRFRTKFTQEQKEKMLEYAEKVGWRMQKQYEEQVQQLCAEVGVKRQVFKVWMHNNKNTLKKEQEPQQQPPPL</sequence>
<evidence type="ECO:0000256" key="7">
    <source>
        <dbReference type="ARBA" id="ARBA00023155"/>
    </source>
</evidence>
<keyword evidence="4" id="KW-0862">Zinc</keyword>
<keyword evidence="6 10" id="KW-0238">DNA-binding</keyword>
<feature type="DNA-binding region" description="Homeobox" evidence="10">
    <location>
        <begin position="245"/>
        <end position="308"/>
    </location>
</feature>
<evidence type="ECO:0000256" key="3">
    <source>
        <dbReference type="ARBA" id="ARBA00022771"/>
    </source>
</evidence>
<dbReference type="AlphaFoldDB" id="A0AA38YQD3"/>
<dbReference type="GO" id="GO:0000976">
    <property type="term" value="F:transcription cis-regulatory region binding"/>
    <property type="evidence" value="ECO:0007669"/>
    <property type="project" value="TreeGrafter"/>
</dbReference>
<keyword evidence="5" id="KW-0805">Transcription regulation</keyword>
<comment type="caution">
    <text evidence="14">The sequence shown here is derived from an EMBL/GenBank/DDBJ whole genome shotgun (WGS) entry which is preliminary data.</text>
</comment>
<evidence type="ECO:0008006" key="16">
    <source>
        <dbReference type="Google" id="ProtNLM"/>
    </source>
</evidence>
<evidence type="ECO:0000259" key="13">
    <source>
        <dbReference type="PROSITE" id="PS51523"/>
    </source>
</evidence>
<name>A0AA38YQD3_VITRO</name>
<dbReference type="SUPFAM" id="SSF46689">
    <property type="entry name" value="Homeodomain-like"/>
    <property type="match status" value="1"/>
</dbReference>
<organism evidence="14 15">
    <name type="scientific">Vitis rotundifolia</name>
    <name type="common">Muscadine grape</name>
    <dbReference type="NCBI Taxonomy" id="103349"/>
    <lineage>
        <taxon>Eukaryota</taxon>
        <taxon>Viridiplantae</taxon>
        <taxon>Streptophyta</taxon>
        <taxon>Embryophyta</taxon>
        <taxon>Tracheophyta</taxon>
        <taxon>Spermatophyta</taxon>
        <taxon>Magnoliopsida</taxon>
        <taxon>eudicotyledons</taxon>
        <taxon>Gunneridae</taxon>
        <taxon>Pentapetalae</taxon>
        <taxon>rosids</taxon>
        <taxon>Vitales</taxon>
        <taxon>Vitaceae</taxon>
        <taxon>Viteae</taxon>
        <taxon>Vitis</taxon>
    </lineage>
</organism>
<protein>
    <recommendedName>
        <fullName evidence="16">ZF-HD dimerization-type domain-containing protein</fullName>
    </recommendedName>
</protein>
<evidence type="ECO:0000256" key="10">
    <source>
        <dbReference type="PROSITE-ProRule" id="PRU00108"/>
    </source>
</evidence>
<dbReference type="InterPro" id="IPR006456">
    <property type="entry name" value="ZF_HD_homeobox_Cys/His_dimer"/>
</dbReference>
<evidence type="ECO:0000256" key="1">
    <source>
        <dbReference type="ARBA" id="ARBA00004123"/>
    </source>
</evidence>
<dbReference type="Proteomes" id="UP001168098">
    <property type="component" value="Unassembled WGS sequence"/>
</dbReference>
<comment type="subcellular location">
    <subcellularLocation>
        <location evidence="1 10">Nucleus</location>
    </subcellularLocation>
</comment>
<keyword evidence="8" id="KW-0804">Transcription</keyword>
<dbReference type="GO" id="GO:0005634">
    <property type="term" value="C:nucleus"/>
    <property type="evidence" value="ECO:0007669"/>
    <property type="project" value="UniProtKB-SubCell"/>
</dbReference>
<dbReference type="Gene3D" id="1.10.10.60">
    <property type="entry name" value="Homeodomain-like"/>
    <property type="match status" value="1"/>
</dbReference>
<dbReference type="InterPro" id="IPR001356">
    <property type="entry name" value="HD"/>
</dbReference>
<evidence type="ECO:0000256" key="4">
    <source>
        <dbReference type="ARBA" id="ARBA00022833"/>
    </source>
</evidence>
<proteinExistence type="predicted"/>
<dbReference type="GO" id="GO:0050793">
    <property type="term" value="P:regulation of developmental process"/>
    <property type="evidence" value="ECO:0007669"/>
    <property type="project" value="TreeGrafter"/>
</dbReference>
<dbReference type="PROSITE" id="PS51523">
    <property type="entry name" value="ZF_HD_DIMER"/>
    <property type="match status" value="1"/>
</dbReference>
<evidence type="ECO:0000313" key="15">
    <source>
        <dbReference type="Proteomes" id="UP001168098"/>
    </source>
</evidence>
<dbReference type="GO" id="GO:0008270">
    <property type="term" value="F:zinc ion binding"/>
    <property type="evidence" value="ECO:0007669"/>
    <property type="project" value="UniProtKB-KW"/>
</dbReference>
<keyword evidence="2" id="KW-0479">Metal-binding</keyword>
<keyword evidence="9 10" id="KW-0539">Nucleus</keyword>